<dbReference type="AlphaFoldDB" id="A0A100INF6"/>
<evidence type="ECO:0000256" key="5">
    <source>
        <dbReference type="SAM" id="Phobius"/>
    </source>
</evidence>
<dbReference type="PaxDb" id="5061-CADANGAP00003411"/>
<proteinExistence type="predicted"/>
<dbReference type="VEuPathDB" id="FungiDB:M747DRAFT_303283"/>
<dbReference type="VEuPathDB" id="FungiDB:ASPNIDRAFT2_1186589"/>
<reference evidence="8" key="1">
    <citation type="journal article" date="2016" name="Genome Announc.">
        <title>Draft genome sequence of Aspergillus niger strain An76.</title>
        <authorList>
            <person name="Gong W."/>
            <person name="Cheng Z."/>
            <person name="Zhang H."/>
            <person name="Liu L."/>
            <person name="Gao P."/>
            <person name="Wang L."/>
        </authorList>
    </citation>
    <scope>NUCLEOTIDE SEQUENCE [LARGE SCALE GENOMIC DNA]</scope>
    <source>
        <strain evidence="8">An76</strain>
    </source>
</reference>
<dbReference type="GO" id="GO:0032126">
    <property type="term" value="C:eisosome"/>
    <property type="evidence" value="ECO:0007669"/>
    <property type="project" value="TreeGrafter"/>
</dbReference>
<evidence type="ECO:0000256" key="4">
    <source>
        <dbReference type="ARBA" id="ARBA00023136"/>
    </source>
</evidence>
<dbReference type="OMA" id="AFMWFLW"/>
<dbReference type="PANTHER" id="PTHR28165:SF1">
    <property type="entry name" value="NON-CLASSICAL EXPORT PROTEIN 2-RELATED"/>
    <property type="match status" value="1"/>
</dbReference>
<comment type="caution">
    <text evidence="7">The sequence shown here is derived from an EMBL/GenBank/DDBJ whole genome shotgun (WGS) entry which is preliminary data.</text>
</comment>
<dbReference type="OrthoDB" id="5423111at2759"/>
<dbReference type="VEuPathDB" id="FungiDB:ATCC64974_74580"/>
<comment type="subcellular location">
    <subcellularLocation>
        <location evidence="1">Membrane</location>
        <topology evidence="1">Multi-pass membrane protein</topology>
    </subcellularLocation>
</comment>
<dbReference type="PANTHER" id="PTHR28165">
    <property type="entry name" value="NON-CLASSICAL EXPORT PROTEIN 2-RELATED"/>
    <property type="match status" value="1"/>
</dbReference>
<dbReference type="EMBL" id="BCMY01000011">
    <property type="protein sequence ID" value="GAQ44170.1"/>
    <property type="molecule type" value="Genomic_DNA"/>
</dbReference>
<accession>A0A100INF6</accession>
<evidence type="ECO:0000256" key="1">
    <source>
        <dbReference type="ARBA" id="ARBA00004141"/>
    </source>
</evidence>
<feature type="transmembrane region" description="Helical" evidence="5">
    <location>
        <begin position="71"/>
        <end position="93"/>
    </location>
</feature>
<evidence type="ECO:0000256" key="3">
    <source>
        <dbReference type="ARBA" id="ARBA00022989"/>
    </source>
</evidence>
<keyword evidence="4 5" id="KW-0472">Membrane</keyword>
<keyword evidence="2 5" id="KW-0812">Transmembrane</keyword>
<keyword evidence="3 5" id="KW-1133">Transmembrane helix</keyword>
<feature type="transmembrane region" description="Helical" evidence="5">
    <location>
        <begin position="130"/>
        <end position="150"/>
    </location>
</feature>
<dbReference type="Proteomes" id="UP000068243">
    <property type="component" value="Unassembled WGS sequence"/>
</dbReference>
<dbReference type="VEuPathDB" id="FungiDB:An03g04860"/>
<feature type="transmembrane region" description="Helical" evidence="5">
    <location>
        <begin position="12"/>
        <end position="34"/>
    </location>
</feature>
<dbReference type="InterPro" id="IPR052649">
    <property type="entry name" value="NCE102-like"/>
</dbReference>
<evidence type="ECO:0000313" key="8">
    <source>
        <dbReference type="Proteomes" id="UP000068243"/>
    </source>
</evidence>
<dbReference type="GO" id="GO:0072659">
    <property type="term" value="P:protein localization to plasma membrane"/>
    <property type="evidence" value="ECO:0007669"/>
    <property type="project" value="TreeGrafter"/>
</dbReference>
<protein>
    <submittedName>
        <fullName evidence="7">Non-classical export protein Nce102</fullName>
    </submittedName>
</protein>
<gene>
    <name evidence="7" type="ORF">ABL_06831</name>
</gene>
<feature type="transmembrane region" description="Helical" evidence="5">
    <location>
        <begin position="40"/>
        <end position="59"/>
    </location>
</feature>
<organism evidence="7 8">
    <name type="scientific">Aspergillus niger</name>
    <dbReference type="NCBI Taxonomy" id="5061"/>
    <lineage>
        <taxon>Eukaryota</taxon>
        <taxon>Fungi</taxon>
        <taxon>Dikarya</taxon>
        <taxon>Ascomycota</taxon>
        <taxon>Pezizomycotina</taxon>
        <taxon>Eurotiomycetes</taxon>
        <taxon>Eurotiomycetidae</taxon>
        <taxon>Eurotiales</taxon>
        <taxon>Aspergillaceae</taxon>
        <taxon>Aspergillus</taxon>
        <taxon>Aspergillus subgen. Circumdati</taxon>
    </lineage>
</organism>
<feature type="domain" description="MARVEL" evidence="6">
    <location>
        <begin position="7"/>
        <end position="145"/>
    </location>
</feature>
<dbReference type="InterPro" id="IPR008253">
    <property type="entry name" value="Marvel"/>
</dbReference>
<evidence type="ECO:0000256" key="2">
    <source>
        <dbReference type="ARBA" id="ARBA00022692"/>
    </source>
</evidence>
<sequence>MVAKAIQLGLRIWEFLWTLLVMALIGNMIAEAFAGNPSTINYTMFVAAFSMFTLFYLFPATINIDWAIHPIFLIAIDTLNAILFLTAAIALAAKLECHSCSNDSYTLNNEITNGAHNRTKRCREAQASTAFLWFAWAGYTASMILSIIMSRQTSVNLRGRTGPARGVTRPSMAQV</sequence>
<name>A0A100INF6_ASPNG</name>
<evidence type="ECO:0000313" key="7">
    <source>
        <dbReference type="EMBL" id="GAQ44170.1"/>
    </source>
</evidence>
<dbReference type="GO" id="GO:0070941">
    <property type="term" value="P:eisosome assembly"/>
    <property type="evidence" value="ECO:0007669"/>
    <property type="project" value="TreeGrafter"/>
</dbReference>
<evidence type="ECO:0000259" key="6">
    <source>
        <dbReference type="Pfam" id="PF01284"/>
    </source>
</evidence>
<dbReference type="GO" id="GO:0005886">
    <property type="term" value="C:plasma membrane"/>
    <property type="evidence" value="ECO:0007669"/>
    <property type="project" value="TreeGrafter"/>
</dbReference>
<dbReference type="Pfam" id="PF01284">
    <property type="entry name" value="MARVEL"/>
    <property type="match status" value="1"/>
</dbReference>